<dbReference type="PRINTS" id="PR00038">
    <property type="entry name" value="HTHLUXR"/>
</dbReference>
<feature type="domain" description="Response regulatory" evidence="7">
    <location>
        <begin position="6"/>
        <end position="122"/>
    </location>
</feature>
<dbReference type="InterPro" id="IPR058245">
    <property type="entry name" value="NreC/VraR/RcsB-like_REC"/>
</dbReference>
<protein>
    <submittedName>
        <fullName evidence="8">Response regulator protein</fullName>
    </submittedName>
</protein>
<dbReference type="PANTHER" id="PTHR43214:SF41">
    <property type="entry name" value="NITRATE_NITRITE RESPONSE REGULATOR PROTEIN NARP"/>
    <property type="match status" value="1"/>
</dbReference>
<dbReference type="EMBL" id="FCOC02000009">
    <property type="protein sequence ID" value="SAL33726.1"/>
    <property type="molecule type" value="Genomic_DNA"/>
</dbReference>
<name>A0A158GNN6_CABSO</name>
<feature type="modified residue" description="4-aspartylphosphate" evidence="5">
    <location>
        <position position="57"/>
    </location>
</feature>
<proteinExistence type="predicted"/>
<dbReference type="GO" id="GO:0006355">
    <property type="term" value="P:regulation of DNA-templated transcription"/>
    <property type="evidence" value="ECO:0007669"/>
    <property type="project" value="InterPro"/>
</dbReference>
<dbReference type="InterPro" id="IPR016032">
    <property type="entry name" value="Sig_transdc_resp-reg_C-effctor"/>
</dbReference>
<evidence type="ECO:0000256" key="1">
    <source>
        <dbReference type="ARBA" id="ARBA00022553"/>
    </source>
</evidence>
<evidence type="ECO:0000256" key="4">
    <source>
        <dbReference type="ARBA" id="ARBA00023163"/>
    </source>
</evidence>
<sequence length="216" mass="23787">MTGTIDILLVDDHQLVRDGLRLRLDSIGGFRVVGEASNMPDALRAIERLAPRLVLTDLSMKGGSGVALAREIRQRHPAMHVLVLSMHNNAEYMAEARAAGASGYVLKDAPATEIIAAIHTILSGGTYFNDHLKQVAAAPVKGHVTDRGRYRQIEKLTPREQELLRDLANGLSNKQIAVLHGLSVRTVETHRMSIRRKLDIEGQAELIKFAVEFFNA</sequence>
<dbReference type="CDD" id="cd17535">
    <property type="entry name" value="REC_NarL-like"/>
    <property type="match status" value="1"/>
</dbReference>
<dbReference type="InterPro" id="IPR039420">
    <property type="entry name" value="WalR-like"/>
</dbReference>
<gene>
    <name evidence="8" type="ORF">AWB64_03218</name>
</gene>
<dbReference type="PANTHER" id="PTHR43214">
    <property type="entry name" value="TWO-COMPONENT RESPONSE REGULATOR"/>
    <property type="match status" value="1"/>
</dbReference>
<dbReference type="Pfam" id="PF00196">
    <property type="entry name" value="GerE"/>
    <property type="match status" value="1"/>
</dbReference>
<dbReference type="AlphaFoldDB" id="A0A158GNN6"/>
<dbReference type="InterPro" id="IPR001789">
    <property type="entry name" value="Sig_transdc_resp-reg_receiver"/>
</dbReference>
<evidence type="ECO:0000259" key="7">
    <source>
        <dbReference type="PROSITE" id="PS50110"/>
    </source>
</evidence>
<dbReference type="GO" id="GO:0000160">
    <property type="term" value="P:phosphorelay signal transduction system"/>
    <property type="evidence" value="ECO:0007669"/>
    <property type="project" value="InterPro"/>
</dbReference>
<dbReference type="CDD" id="cd06170">
    <property type="entry name" value="LuxR_C_like"/>
    <property type="match status" value="1"/>
</dbReference>
<dbReference type="SUPFAM" id="SSF46894">
    <property type="entry name" value="C-terminal effector domain of the bipartite response regulators"/>
    <property type="match status" value="1"/>
</dbReference>
<dbReference type="GO" id="GO:0003677">
    <property type="term" value="F:DNA binding"/>
    <property type="evidence" value="ECO:0007669"/>
    <property type="project" value="UniProtKB-KW"/>
</dbReference>
<dbReference type="SMART" id="SM00421">
    <property type="entry name" value="HTH_LUXR"/>
    <property type="match status" value="1"/>
</dbReference>
<reference evidence="8 9" key="1">
    <citation type="submission" date="2016-01" db="EMBL/GenBank/DDBJ databases">
        <authorList>
            <person name="Oliw E.H."/>
        </authorList>
    </citation>
    <scope>NUCLEOTIDE SEQUENCE [LARGE SCALE GENOMIC DNA]</scope>
    <source>
        <strain evidence="8">LMG 22029</strain>
    </source>
</reference>
<evidence type="ECO:0000256" key="5">
    <source>
        <dbReference type="PROSITE-ProRule" id="PRU00169"/>
    </source>
</evidence>
<dbReference type="RefSeq" id="WP_060856381.1">
    <property type="nucleotide sequence ID" value="NZ_FCOC02000009.1"/>
</dbReference>
<feature type="domain" description="HTH luxR-type" evidence="6">
    <location>
        <begin position="149"/>
        <end position="214"/>
    </location>
</feature>
<keyword evidence="2" id="KW-0805">Transcription regulation</keyword>
<organism evidence="8 9">
    <name type="scientific">Caballeronia sordidicola</name>
    <name type="common">Burkholderia sordidicola</name>
    <dbReference type="NCBI Taxonomy" id="196367"/>
    <lineage>
        <taxon>Bacteria</taxon>
        <taxon>Pseudomonadati</taxon>
        <taxon>Pseudomonadota</taxon>
        <taxon>Betaproteobacteria</taxon>
        <taxon>Burkholderiales</taxon>
        <taxon>Burkholderiaceae</taxon>
        <taxon>Caballeronia</taxon>
    </lineage>
</organism>
<evidence type="ECO:0000256" key="2">
    <source>
        <dbReference type="ARBA" id="ARBA00023015"/>
    </source>
</evidence>
<dbReference type="PROSITE" id="PS50110">
    <property type="entry name" value="RESPONSE_REGULATORY"/>
    <property type="match status" value="1"/>
</dbReference>
<dbReference type="SUPFAM" id="SSF52172">
    <property type="entry name" value="CheY-like"/>
    <property type="match status" value="1"/>
</dbReference>
<evidence type="ECO:0000259" key="6">
    <source>
        <dbReference type="PROSITE" id="PS50043"/>
    </source>
</evidence>
<dbReference type="InterPro" id="IPR000792">
    <property type="entry name" value="Tscrpt_reg_LuxR_C"/>
</dbReference>
<keyword evidence="4" id="KW-0804">Transcription</keyword>
<accession>A0A158GNN6</accession>
<dbReference type="Gene3D" id="3.40.50.2300">
    <property type="match status" value="1"/>
</dbReference>
<dbReference type="SMART" id="SM00448">
    <property type="entry name" value="REC"/>
    <property type="match status" value="1"/>
</dbReference>
<keyword evidence="3" id="KW-0238">DNA-binding</keyword>
<evidence type="ECO:0000256" key="3">
    <source>
        <dbReference type="ARBA" id="ARBA00023125"/>
    </source>
</evidence>
<dbReference type="Pfam" id="PF00072">
    <property type="entry name" value="Response_reg"/>
    <property type="match status" value="1"/>
</dbReference>
<dbReference type="Proteomes" id="UP000054893">
    <property type="component" value="Unassembled WGS sequence"/>
</dbReference>
<dbReference type="PROSITE" id="PS50043">
    <property type="entry name" value="HTH_LUXR_2"/>
    <property type="match status" value="1"/>
</dbReference>
<dbReference type="InterPro" id="IPR011006">
    <property type="entry name" value="CheY-like_superfamily"/>
</dbReference>
<evidence type="ECO:0000313" key="9">
    <source>
        <dbReference type="Proteomes" id="UP000054893"/>
    </source>
</evidence>
<keyword evidence="1 5" id="KW-0597">Phosphoprotein</keyword>
<evidence type="ECO:0000313" key="8">
    <source>
        <dbReference type="EMBL" id="SAL33726.1"/>
    </source>
</evidence>
<dbReference type="OrthoDB" id="9816469at2"/>